<keyword evidence="1" id="KW-0472">Membrane</keyword>
<feature type="transmembrane region" description="Helical" evidence="1">
    <location>
        <begin position="529"/>
        <end position="546"/>
    </location>
</feature>
<feature type="transmembrane region" description="Helical" evidence="1">
    <location>
        <begin position="296"/>
        <end position="316"/>
    </location>
</feature>
<name>A0A077ZRP6_STYLE</name>
<sequence length="1652" mass="197119">MDQAVQPQNEQKKRKHLILYILDIPYFLIVFLLYKVIASTFYLPLFLALNFVQSFVFIKIDKCSLKSHMLYAVPRFVFFIIQAVLYIFYSMIPLILIQRYNILENFVGIEPDSYWVKGLNYGSAYMLLDVLQFATLRRFSKSLLFGMALKPQPQQRKAFVNSVMWILALIFTILSAFSYYGYVKLTTEYQEKIQQNPQDSIKCKVFFTHAFNCMVMGQVQLLLKILELILYVVVMFFKFIMVIFPWRKTILDEKLKDVAILTPYRIKYMRRDYNEKPADQWRGQIVIYLGRCFTDIPYFCMLLAIILSVFMARRLYLELELRIYNEQKELGDLLKEEILKHFKKLMKFYFKVTCLSVLTVYNLVSVLFCLTRIKRSLRYYKSTVEEIRKDFIDEDLPDQMKAIELVGRMIFVNQEKFSIDYSHFFIRKMMMRILIWRRDIYDQELEKGIHSQHNYTLDQKENEGKDQLQIIRQQGLNSIIELFFLTLCIPVCILQPYKIRCLYQDLSLNHPDKWVSLIKIYLKGLITDLPYIMMLISLIPSVFFAYKLKRSIDEKYAYIKIITISRTKDGKTKESLKGKILPSKLVTYLEIQSTIQQIQTLEAREKGLSDKSIAKLIRTAIQLKIMNSEPIYFCLFQAFLDLKTLPILLATSLNPFNWIFIKSLFKKEFDYANTTNLQSQEEYRRTVIHMILRKTIKDIWTYLILLPINLLFLYYIGLFRHLLKNKEKVFKQKEFDADIFKKKLSADQYQAISFFDNIQQLYFDYMYPSDNRYAVRIINNQFKKTIWYLPIIVLTLPLNPYRTYEFFILNPKNEFINFTFNNIKELNQLENFKRKSIVRQFKQSLSDFIAFVFMILILITGVRALYLIVILSVNGHLTRFNPFIRRITKSPLIIIKLLQIETKLANKSEEFNQNEQYLSIKECIWLSLIELVMDLLVLPFIIAHFIFIPWRYKEIFNLAVSQFERIPTQRVKKVQYMREIENGKVPKRVQVVGQLIMYIAIDYLTVFLSIILVVTGWRAVNTIEFWFNHFRYRFSKNHEVKQFMETIIKDKSLVGQILNEFKQLLIDSFFFTLTLLVIIQVRRVKSLKLRLQDIYEKKKVRKEIQTLNYLARVKQFSQSLKKQNQDIDNNQIDKKIEVKKTINDLSKNVMSVLLPFLPHNEILKLEQTSKKMLIMGHHWPVWKNIYQEQHTKNQLIPELHKYMNFVEQENNDYRSACKRSFIYLKNNVAPEIPSELLDYTKGSQIVIVEELVYSLHEISRIYQYPIKFMDNFMSQATNKAIDFYDTKLNNLINKPKETVLQYLLWINYPPTVPIDQYEQELQEIWQYDYVRVFVNAIKLYALAKNVIIHLQFKAMNWIMNKLAAGPPLTNQNQHIIHTLEYSLPIAVPLYLLQFILIIPAILLKYHPKLISFYLIIQKFLFHNPAWYFSELFIILFINLSAEFQLEYQDNFKCQYYIKPFRILTLIRKFVKYLWRVVTGQVQKAGTWSWDKIKLLGVQLKKLALKLIDPLIRAGKGAAYYLGLLIDIIQRGIKFFIMKLSTAANYVAYWLYTIIKGILVYIWKGMLLIFEYLIKMPIQKTDNIYFWTFEFLLKYLKKFGIVGELIFTIFGLIWLLWPLVFGYLQGQPQYYIPAVILTIILIVRGRKIVYQNN</sequence>
<feature type="transmembrane region" description="Helical" evidence="1">
    <location>
        <begin position="1517"/>
        <end position="1536"/>
    </location>
</feature>
<keyword evidence="1" id="KW-1133">Transmembrane helix</keyword>
<evidence type="ECO:0000313" key="2">
    <source>
        <dbReference type="EMBL" id="CDW72139.1"/>
    </source>
</evidence>
<feature type="transmembrane region" description="Helical" evidence="1">
    <location>
        <begin position="1064"/>
        <end position="1081"/>
    </location>
</feature>
<reference evidence="2 3" key="1">
    <citation type="submission" date="2014-06" db="EMBL/GenBank/DDBJ databases">
        <authorList>
            <person name="Swart Estienne"/>
        </authorList>
    </citation>
    <scope>NUCLEOTIDE SEQUENCE [LARGE SCALE GENOMIC DNA]</scope>
    <source>
        <strain evidence="2 3">130c</strain>
    </source>
</reference>
<feature type="transmembrane region" description="Helical" evidence="1">
    <location>
        <begin position="924"/>
        <end position="948"/>
    </location>
</feature>
<dbReference type="Proteomes" id="UP000039865">
    <property type="component" value="Unassembled WGS sequence"/>
</dbReference>
<feature type="transmembrane region" description="Helical" evidence="1">
    <location>
        <begin position="158"/>
        <end position="182"/>
    </location>
</feature>
<feature type="transmembrane region" description="Helical" evidence="1">
    <location>
        <begin position="1628"/>
        <end position="1644"/>
    </location>
</feature>
<feature type="transmembrane region" description="Helical" evidence="1">
    <location>
        <begin position="17"/>
        <end position="34"/>
    </location>
</feature>
<feature type="transmembrane region" description="Helical" evidence="1">
    <location>
        <begin position="72"/>
        <end position="98"/>
    </location>
</feature>
<accession>A0A077ZRP6</accession>
<dbReference type="InParanoid" id="A0A077ZRP6"/>
<keyword evidence="3" id="KW-1185">Reference proteome</keyword>
<feature type="transmembrane region" description="Helical" evidence="1">
    <location>
        <begin position="1425"/>
        <end position="1445"/>
    </location>
</feature>
<feature type="transmembrane region" description="Helical" evidence="1">
    <location>
        <begin position="228"/>
        <end position="246"/>
    </location>
</feature>
<feature type="transmembrane region" description="Helical" evidence="1">
    <location>
        <begin position="1548"/>
        <end position="1573"/>
    </location>
</feature>
<protein>
    <submittedName>
        <fullName evidence="2">Uncharacterized protein</fullName>
    </submittedName>
</protein>
<feature type="transmembrane region" description="Helical" evidence="1">
    <location>
        <begin position="848"/>
        <end position="873"/>
    </location>
</feature>
<feature type="transmembrane region" description="Helical" evidence="1">
    <location>
        <begin position="348"/>
        <end position="371"/>
    </location>
</feature>
<evidence type="ECO:0000313" key="3">
    <source>
        <dbReference type="Proteomes" id="UP000039865"/>
    </source>
</evidence>
<gene>
    <name evidence="2" type="primary">Contig4842.g5179</name>
    <name evidence="2" type="ORF">STYLEM_1093</name>
</gene>
<keyword evidence="1" id="KW-0812">Transmembrane</keyword>
<feature type="transmembrane region" description="Helical" evidence="1">
    <location>
        <begin position="1594"/>
        <end position="1616"/>
    </location>
</feature>
<dbReference type="EMBL" id="CCKQ01001037">
    <property type="protein sequence ID" value="CDW72139.1"/>
    <property type="molecule type" value="Genomic_DNA"/>
</dbReference>
<feature type="transmembrane region" description="Helical" evidence="1">
    <location>
        <begin position="995"/>
        <end position="1017"/>
    </location>
</feature>
<dbReference type="OMA" id="AQNENGH"/>
<organism evidence="2 3">
    <name type="scientific">Stylonychia lemnae</name>
    <name type="common">Ciliate</name>
    <dbReference type="NCBI Taxonomy" id="5949"/>
    <lineage>
        <taxon>Eukaryota</taxon>
        <taxon>Sar</taxon>
        <taxon>Alveolata</taxon>
        <taxon>Ciliophora</taxon>
        <taxon>Intramacronucleata</taxon>
        <taxon>Spirotrichea</taxon>
        <taxon>Stichotrichia</taxon>
        <taxon>Sporadotrichida</taxon>
        <taxon>Oxytrichidae</taxon>
        <taxon>Stylonychinae</taxon>
        <taxon>Stylonychia</taxon>
    </lineage>
</organism>
<proteinExistence type="predicted"/>
<evidence type="ECO:0000256" key="1">
    <source>
        <dbReference type="SAM" id="Phobius"/>
    </source>
</evidence>
<feature type="transmembrane region" description="Helical" evidence="1">
    <location>
        <begin position="1381"/>
        <end position="1405"/>
    </location>
</feature>
<feature type="transmembrane region" description="Helical" evidence="1">
    <location>
        <begin position="479"/>
        <end position="497"/>
    </location>
</feature>
<feature type="transmembrane region" description="Helical" evidence="1">
    <location>
        <begin position="699"/>
        <end position="723"/>
    </location>
</feature>
<feature type="transmembrane region" description="Helical" evidence="1">
    <location>
        <begin position="631"/>
        <end position="653"/>
    </location>
</feature>